<dbReference type="EMBL" id="BKCJ010008939">
    <property type="protein sequence ID" value="GEU84637.1"/>
    <property type="molecule type" value="Genomic_DNA"/>
</dbReference>
<gene>
    <name evidence="1" type="ORF">Tci_056615</name>
</gene>
<accession>A0A6L2NGJ2</accession>
<reference evidence="1" key="1">
    <citation type="journal article" date="2019" name="Sci. Rep.">
        <title>Draft genome of Tanacetum cinerariifolium, the natural source of mosquito coil.</title>
        <authorList>
            <person name="Yamashiro T."/>
            <person name="Shiraishi A."/>
            <person name="Satake H."/>
            <person name="Nakayama K."/>
        </authorList>
    </citation>
    <scope>NUCLEOTIDE SEQUENCE</scope>
</reference>
<sequence length="129" mass="14618">MLEISVYDSWTRPMKYSEITKSQKLQDDCDVQATNIILLGLPLDVYALVNHQEAVKDIWDRVKLLIKGTKLSYQQPFQTEDLDAYDSDCDDLTSAKAVLMANLSGCDLEVLSKVPYSDSYSNDMINQDV</sequence>
<organism evidence="1">
    <name type="scientific">Tanacetum cinerariifolium</name>
    <name type="common">Dalmatian daisy</name>
    <name type="synonym">Chrysanthemum cinerariifolium</name>
    <dbReference type="NCBI Taxonomy" id="118510"/>
    <lineage>
        <taxon>Eukaryota</taxon>
        <taxon>Viridiplantae</taxon>
        <taxon>Streptophyta</taxon>
        <taxon>Embryophyta</taxon>
        <taxon>Tracheophyta</taxon>
        <taxon>Spermatophyta</taxon>
        <taxon>Magnoliopsida</taxon>
        <taxon>eudicotyledons</taxon>
        <taxon>Gunneridae</taxon>
        <taxon>Pentapetalae</taxon>
        <taxon>asterids</taxon>
        <taxon>campanulids</taxon>
        <taxon>Asterales</taxon>
        <taxon>Asteraceae</taxon>
        <taxon>Asteroideae</taxon>
        <taxon>Anthemideae</taxon>
        <taxon>Anthemidinae</taxon>
        <taxon>Tanacetum</taxon>
    </lineage>
</organism>
<dbReference type="AlphaFoldDB" id="A0A6L2NGJ2"/>
<proteinExistence type="predicted"/>
<evidence type="ECO:0000313" key="1">
    <source>
        <dbReference type="EMBL" id="GEU84637.1"/>
    </source>
</evidence>
<evidence type="ECO:0008006" key="2">
    <source>
        <dbReference type="Google" id="ProtNLM"/>
    </source>
</evidence>
<name>A0A6L2NGJ2_TANCI</name>
<comment type="caution">
    <text evidence="1">The sequence shown here is derived from an EMBL/GenBank/DDBJ whole genome shotgun (WGS) entry which is preliminary data.</text>
</comment>
<protein>
    <recommendedName>
        <fullName evidence="2">Integrase, catalytic region, zinc finger, CCHC-type, peptidase aspartic, catalytic</fullName>
    </recommendedName>
</protein>